<dbReference type="SUPFAM" id="SSF52540">
    <property type="entry name" value="P-loop containing nucleoside triphosphate hydrolases"/>
    <property type="match status" value="1"/>
</dbReference>
<feature type="domain" description="NadR/Ttd14 AAA" evidence="1">
    <location>
        <begin position="4"/>
        <end position="190"/>
    </location>
</feature>
<dbReference type="InterPro" id="IPR027417">
    <property type="entry name" value="P-loop_NTPase"/>
</dbReference>
<dbReference type="InterPro" id="IPR038727">
    <property type="entry name" value="NadR/Ttd14_AAA_dom"/>
</dbReference>
<dbReference type="RefSeq" id="WP_068336972.1">
    <property type="nucleotide sequence ID" value="NZ_LVHF01000033.1"/>
</dbReference>
<keyword evidence="3" id="KW-1185">Reference proteome</keyword>
<accession>A0A178K2X3</accession>
<dbReference type="OrthoDB" id="5638848at2"/>
<gene>
    <name evidence="2" type="ORF">A3K86_17990</name>
</gene>
<dbReference type="Gene3D" id="3.40.50.300">
    <property type="entry name" value="P-loop containing nucleotide triphosphate hydrolases"/>
    <property type="match status" value="1"/>
</dbReference>
<reference evidence="2 3" key="1">
    <citation type="submission" date="2016-03" db="EMBL/GenBank/DDBJ databases">
        <title>Photobacterium proteolyticum sp. nov. a protease producing bacterium isolated from ocean sediments of Laizhou Bay.</title>
        <authorList>
            <person name="Li Y."/>
        </authorList>
    </citation>
    <scope>NUCLEOTIDE SEQUENCE [LARGE SCALE GENOMIC DNA]</scope>
    <source>
        <strain evidence="2 3">R-40508</strain>
    </source>
</reference>
<evidence type="ECO:0000313" key="3">
    <source>
        <dbReference type="Proteomes" id="UP000078503"/>
    </source>
</evidence>
<organism evidence="2 3">
    <name type="scientific">Photobacterium jeanii</name>
    <dbReference type="NCBI Taxonomy" id="858640"/>
    <lineage>
        <taxon>Bacteria</taxon>
        <taxon>Pseudomonadati</taxon>
        <taxon>Pseudomonadota</taxon>
        <taxon>Gammaproteobacteria</taxon>
        <taxon>Vibrionales</taxon>
        <taxon>Vibrionaceae</taxon>
        <taxon>Photobacterium</taxon>
    </lineage>
</organism>
<comment type="caution">
    <text evidence="2">The sequence shown here is derived from an EMBL/GenBank/DDBJ whole genome shotgun (WGS) entry which is preliminary data.</text>
</comment>
<protein>
    <recommendedName>
        <fullName evidence="1">NadR/Ttd14 AAA domain-containing protein</fullName>
    </recommendedName>
</protein>
<name>A0A178K2X3_9GAMM</name>
<sequence length="205" mass="23066">MKKRVVFTGGPGSGKTSVLSALAELGYACVPEAGRSVIKQQIDLLGTALPWDDKTAFRDVMLATDIHQFHAGASIEKRFATDAQKSGSVTFQSTVQGESLCFYERGIIDCYGYSLLEELAMSFMLNHACQSHRYHPTVFIFPPWQEIYVNDKERKQDFTTATATYQAMIKAYQAFDYQLVEVPQISVEQRVAFILEELNVEAVHY</sequence>
<dbReference type="AlphaFoldDB" id="A0A178K2X3"/>
<dbReference type="Pfam" id="PF13521">
    <property type="entry name" value="AAA_28"/>
    <property type="match status" value="1"/>
</dbReference>
<dbReference type="EMBL" id="LVHF01000033">
    <property type="protein sequence ID" value="OAN11669.1"/>
    <property type="molecule type" value="Genomic_DNA"/>
</dbReference>
<dbReference type="Proteomes" id="UP000078503">
    <property type="component" value="Unassembled WGS sequence"/>
</dbReference>
<evidence type="ECO:0000259" key="1">
    <source>
        <dbReference type="Pfam" id="PF13521"/>
    </source>
</evidence>
<evidence type="ECO:0000313" key="2">
    <source>
        <dbReference type="EMBL" id="OAN11669.1"/>
    </source>
</evidence>
<proteinExistence type="predicted"/>